<dbReference type="Pfam" id="PF08242">
    <property type="entry name" value="Methyltransf_12"/>
    <property type="match status" value="1"/>
</dbReference>
<dbReference type="GO" id="GO:0004315">
    <property type="term" value="F:3-oxoacyl-[acyl-carrier-protein] synthase activity"/>
    <property type="evidence" value="ECO:0007669"/>
    <property type="project" value="InterPro"/>
</dbReference>
<evidence type="ECO:0000256" key="8">
    <source>
        <dbReference type="PROSITE-ProRule" id="PRU01363"/>
    </source>
</evidence>
<dbReference type="Pfam" id="PF02801">
    <property type="entry name" value="Ketoacyl-synt_C"/>
    <property type="match status" value="1"/>
</dbReference>
<evidence type="ECO:0000256" key="5">
    <source>
        <dbReference type="ARBA" id="ARBA00022679"/>
    </source>
</evidence>
<dbReference type="Gene3D" id="3.40.50.720">
    <property type="entry name" value="NAD(P)-binding Rossmann-like Domain"/>
    <property type="match status" value="2"/>
</dbReference>
<dbReference type="InterPro" id="IPR013120">
    <property type="entry name" value="FAR_NAD-bd"/>
</dbReference>
<dbReference type="Pfam" id="PF00698">
    <property type="entry name" value="Acyl_transf_1"/>
    <property type="match status" value="1"/>
</dbReference>
<evidence type="ECO:0000256" key="4">
    <source>
        <dbReference type="ARBA" id="ARBA00022603"/>
    </source>
</evidence>
<dbReference type="FunFam" id="3.40.47.10:FF:000019">
    <property type="entry name" value="Polyketide synthase type I"/>
    <property type="match status" value="1"/>
</dbReference>
<evidence type="ECO:0000256" key="7">
    <source>
        <dbReference type="ARBA" id="ARBA00023268"/>
    </source>
</evidence>
<evidence type="ECO:0000313" key="12">
    <source>
        <dbReference type="EMBL" id="KAF4636865.1"/>
    </source>
</evidence>
<dbReference type="Gene3D" id="3.30.559.10">
    <property type="entry name" value="Chloramphenicol acetyltransferase-like domain"/>
    <property type="match status" value="1"/>
</dbReference>
<dbReference type="InterPro" id="IPR000873">
    <property type="entry name" value="AMP-dep_synth/lig_dom"/>
</dbReference>
<dbReference type="PROSITE" id="PS00606">
    <property type="entry name" value="KS3_1"/>
    <property type="match status" value="1"/>
</dbReference>
<dbReference type="InterPro" id="IPR032821">
    <property type="entry name" value="PKS_assoc"/>
</dbReference>
<dbReference type="InterPro" id="IPR013968">
    <property type="entry name" value="PKS_KR"/>
</dbReference>
<dbReference type="Gene3D" id="3.40.50.12780">
    <property type="entry name" value="N-terminal domain of ligase-like"/>
    <property type="match status" value="1"/>
</dbReference>
<dbReference type="InterPro" id="IPR042099">
    <property type="entry name" value="ANL_N_sf"/>
</dbReference>
<gene>
    <name evidence="12" type="ORF">G7Y89_g1216</name>
</gene>
<dbReference type="Pfam" id="PF08659">
    <property type="entry name" value="KR"/>
    <property type="match status" value="1"/>
</dbReference>
<accession>A0A8H4RXH6</accession>
<dbReference type="PROSITE" id="PS00455">
    <property type="entry name" value="AMP_BINDING"/>
    <property type="match status" value="1"/>
</dbReference>
<dbReference type="EMBL" id="JAAMPI010000046">
    <property type="protein sequence ID" value="KAF4636865.1"/>
    <property type="molecule type" value="Genomic_DNA"/>
</dbReference>
<dbReference type="OrthoDB" id="329835at2759"/>
<dbReference type="InterPro" id="IPR042104">
    <property type="entry name" value="PKS_dehydratase_sf"/>
</dbReference>
<comment type="caution">
    <text evidence="12">The sequence shown here is derived from an EMBL/GenBank/DDBJ whole genome shotgun (WGS) entry which is preliminary data.</text>
</comment>
<dbReference type="SUPFAM" id="SSF52777">
    <property type="entry name" value="CoA-dependent acyltransferases"/>
    <property type="match status" value="2"/>
</dbReference>
<dbReference type="SUPFAM" id="SSF52151">
    <property type="entry name" value="FabD/lysophospholipase-like"/>
    <property type="match status" value="1"/>
</dbReference>
<keyword evidence="3" id="KW-0436">Ligase</keyword>
<dbReference type="Pfam" id="PF00109">
    <property type="entry name" value="ketoacyl-synt"/>
    <property type="match status" value="1"/>
</dbReference>
<dbReference type="InterPro" id="IPR020841">
    <property type="entry name" value="PKS_Beta-ketoAc_synthase_dom"/>
</dbReference>
<dbReference type="GO" id="GO:0009403">
    <property type="term" value="P:toxin biosynthetic process"/>
    <property type="evidence" value="ECO:0007669"/>
    <property type="project" value="UniProtKB-ARBA"/>
</dbReference>
<dbReference type="SMART" id="SM00826">
    <property type="entry name" value="PKS_DH"/>
    <property type="match status" value="1"/>
</dbReference>
<dbReference type="PROSITE" id="PS50075">
    <property type="entry name" value="CARRIER"/>
    <property type="match status" value="2"/>
</dbReference>
<dbReference type="InterPro" id="IPR023213">
    <property type="entry name" value="CAT-like_dom_sf"/>
</dbReference>
<dbReference type="InterPro" id="IPR020807">
    <property type="entry name" value="PKS_DH"/>
</dbReference>
<dbReference type="SUPFAM" id="SSF56801">
    <property type="entry name" value="Acetyl-CoA synthetase-like"/>
    <property type="match status" value="1"/>
</dbReference>
<feature type="region of interest" description="N-terminal hotdog fold" evidence="8">
    <location>
        <begin position="952"/>
        <end position="1091"/>
    </location>
</feature>
<dbReference type="InterPro" id="IPR049900">
    <property type="entry name" value="PKS_mFAS_DH"/>
</dbReference>
<dbReference type="GO" id="GO:0008168">
    <property type="term" value="F:methyltransferase activity"/>
    <property type="evidence" value="ECO:0007669"/>
    <property type="project" value="UniProtKB-KW"/>
</dbReference>
<evidence type="ECO:0000259" key="9">
    <source>
        <dbReference type="PROSITE" id="PS50075"/>
    </source>
</evidence>
<dbReference type="SUPFAM" id="SSF53335">
    <property type="entry name" value="S-adenosyl-L-methionine-dependent methyltransferases"/>
    <property type="match status" value="1"/>
</dbReference>
<dbReference type="Gene3D" id="3.30.559.30">
    <property type="entry name" value="Nonribosomal peptide synthetase, condensation domain"/>
    <property type="match status" value="1"/>
</dbReference>
<feature type="region of interest" description="C-terminal hotdog fold" evidence="8">
    <location>
        <begin position="1104"/>
        <end position="1265"/>
    </location>
</feature>
<evidence type="ECO:0000259" key="10">
    <source>
        <dbReference type="PROSITE" id="PS52004"/>
    </source>
</evidence>
<evidence type="ECO:0000256" key="2">
    <source>
        <dbReference type="ARBA" id="ARBA00022553"/>
    </source>
</evidence>
<evidence type="ECO:0000259" key="11">
    <source>
        <dbReference type="PROSITE" id="PS52019"/>
    </source>
</evidence>
<protein>
    <submittedName>
        <fullName evidence="12">Uncharacterized protein</fullName>
    </submittedName>
</protein>
<keyword evidence="7" id="KW-0511">Multifunctional enzyme</keyword>
<dbReference type="CDD" id="cd00833">
    <property type="entry name" value="PKS"/>
    <property type="match status" value="1"/>
</dbReference>
<dbReference type="InterPro" id="IPR016039">
    <property type="entry name" value="Thiolase-like"/>
</dbReference>
<dbReference type="CDD" id="cd19532">
    <property type="entry name" value="C_PKS-NRPS"/>
    <property type="match status" value="1"/>
</dbReference>
<dbReference type="PROSITE" id="PS52019">
    <property type="entry name" value="PKS_MFAS_DH"/>
    <property type="match status" value="1"/>
</dbReference>
<dbReference type="SMART" id="SM00822">
    <property type="entry name" value="PKS_KR"/>
    <property type="match status" value="1"/>
</dbReference>
<dbReference type="InterPro" id="IPR020806">
    <property type="entry name" value="PKS_PP-bd"/>
</dbReference>
<dbReference type="Gene3D" id="1.10.1200.10">
    <property type="entry name" value="ACP-like"/>
    <property type="match status" value="2"/>
</dbReference>
<sequence>MGGHNEPVAIIGSGCRFPGGCSSPSKLWDFLCKPSDVSSDIPIERFNPNGFFHANGNHHGTSNVKRAYFLQEDPCEFDAKFFNINNREAEAIDPQQRILLETVYESIERAGYPLGSLQGTETGVFVGLMCGDYYDILMRDIDTIPQYFCTGVSRSIISNRLSYFFDWKGPSMTIDTACSSSLVAVHQAVQALRNAECKIAIAAGVNLIFGPESYIAEAKFKMLSPTGTSKMWDASADGYARGEGCGSVVLKLLKDAILNGDHIESIIKETGVNSDGRTKGITMPSALSQKTLIQQTYRKAGLDPYKWTDRCQYFEAHGTGTLAGDPIEAEAISSAFFTAEKTLTEDESPLLVGSIKTVIGHLEGAAGIAGLLKASLAVQNRTVPSNLHFNDLNEAIRPFYGNIEVPKTTRNWPEVPSGEPLRASVNSFGFGGTNAHAILESYAPPHLRKSEDPSHSVEFPRKETILPFLFSAGSEESLVKSVGKYVTYLKSQPMCDLHDLAWTLHSHRSLLPVRISFAATSREAMIAQMESRLEEDIKTHSSLFGSRPAVTANRSDTNRILAVFTGQGAQWVGMSRELIKHSPLFARKIASLERTLQNLPIPMEWSFTAEILASPADSRLDEATISQPLCTAVQIALVDLLRLANVEFDTVVGHSSGEIAAAYASGCINAEDAIIIAYYRGLFAKLAKGYSGSPGAMMATGIGPEEALSLCSRPQFLNRLYLAACNAPKSSTLSGDAIAINEAKEILDQEGKFARVLKIGTAYHSPHMKPCSGPYLNALQQSNLRYSTARNSCTWISSVHGFEMDMSSDPVDDQYWLDNLLSPVLFLDALTQAISDHGPFDLVLEIGPHSALRGAANQTIQHLLKLTLPYYGILNRGEDDISAFASALGGVWSVMKSPAIDFKGFVAAFTSECLEKPRLLKDLPSYYWDHGPKFWKESRISRNYRTRSQPPHELLGSPIDSTSEEFRWRNILKLNEIPWLRGHKFQNEVLFPAAGYCVMALEASKVFWQSRPAKLVELLDLEIIKGISISEDSSGMEILFSITKVHPSPQDSKNPPNSVTADFICSACNVDGTSQLSTIFTGRLEVSLGEASPNTLPLGPSRLPDLLNIQANVVGLKEDVRSINYRLEARYSLSIAFLPRRIRSIRFNPIELSRQQEDTASIHAFVTLFNRPTENKLSSIIGDVDLLSGHNDKKQLQVEGLELIALSSNQKPKDRELFFQTVWIPDIFSRLTVLDQLFPDSTEDIMLINLCERISCYYYRVLRSQFTDDEIPSSHRTLFDCVDEVLSKVQSDWLVDTYDKLYPLIHQYSNNIDIALLKAVGENIGAVIRGESTMLEHMLENNMLNNYYRYGIGFPKVNSYLARVAQQISHRYPQLNILEIGAGTGGTTSVVLPTLGNAFSSYTYTDVSTGFFQHAKDEFVEFADRLKFKTLDIEHDTCSQDFGEPCFDMIIASNVLHATKRIEETLRNARGLLKPGGFFLMVEVTGETLRPGVIFGGLPGWWLGVDDGRRFKPGISMAAWDSVLRKTGFSGAVSYIHDFQDVSKHTYTLIVSQAVDSTFDLIRQPLLVAVPKAVSHTLLVVGGTTEPIASLREAFKICVQSWVGRIIIVDTIGGINEEILKSAPVVLSMTELDHPLFHSMTPKMLQNLQKLFRHAQYMLWITCGCVSASPYSNMTVGLGRTILSEEPHLKLQFLDFENMDQVSPTVLTEAFLRFLNGSSSSSRVANQLWISEPELRYEEGCFLIPRILPLQDLNNRLNSRHRSIVGNVPTRTSFPLLERSTVANVHSPAIFPNGSEHAGPSLGPDLVLQVTHSSLFAIRVAKSTYLYLCLGFISGDKSKRVLAFSPSNKPMICVPETSIVSYNIPSGNEPQALALVIGWLIGEAITRIESADDILLYSNEIALVNIVSLRLLERSRNVTIMTSTSPASNPAARVLLVHPLATRREIQKLCPSGIKVFVDLSHFNISSTGTNIGKSLPSSCRFYSASTYFKSNTSHFGPGDLDMPMEFVRSSLEQFLKKSYSQSETLSLPAITPENLESREDSNEFLTYVNWASGYLPVQLEPINPKRIFRNDRTYILIGLADPPQVGIKWKEELQTMGANVLVHGMDVADKAALLCLRTKLRAEWPPVAGLAHGAMVLSDSTFNEMNFEELERVLIPKVRGSANIDEVFRDDVLDFFIMFSSLASVIGNPRQSNYAAANMFMASLAAQRRARGAAASVIDIGMIIGVGYLRRSQNSTEENLRRKGFAVISEPEFHEIFAEAVLAGSPTSSLPFEIITGLQYSAGKEKPLWHDNPRFSHLELATEPGGAESSSKVEISLKDLLSQSQNSAQFTSIVRQAFEAHLKTVLQFGSGSISHQKSLTELGLDSLMAVEIRTWFLKELDVNFSVLKILGGASIAELCAEVISQLQLQEKSPVTILSEGSSDASSEINTVINSTSKASVGSFTTETLESNAKDAPVTDGKIALQDVEGVLRRDLQMVEPLSYGQSRLWFLMECLNDPTLYNCTVQYRINGPIDPNRLKHAFISIATRHEILRTLFFVDPGTSDISQGVLHAPRILWDHRSGIDGADITSEYSTMKNRVFDLRSGKTMAATLLSSSESCHDLIIGYHHIIMDGTSLQIVLGEIATVYTGLSSLGPVASHYVDFAKHQKDMVRTGIDQGHMSVDYLTSEFEKPPPMLPLFPFAKSKSRKALDDCRIHSVDRKLDTKLTTELRQASSKYGATPFHLYLSALQILLQLALEVEEICIGICDANRTFDHYSQTVGLLAEILPVRFVLRRGDTFDTIMKQTRSKVLTALKHGAFPYYAVLPKLEVSQESTYSPLYQVILNYIARLTKDIPLENSAMEYNASQEERHIHDLVLTIRDEPDGSTLVSLTSPQYLYDLEDVEGLMRIYIKLLDTLKDKTPLPNSIDELFEDSEREKAIERGKGPLYICNWPDTLSKRVAEVATRQPDASALKGENGICMSYTEMFSRANGIRQSLEDSGVQSGEFVAVTCEPNADTVCSLLGIWLAGAVYVPLEMSHGIERLSLIFTDCNPALLICISDSHVATVEALRTKILHLPSVSPRPVSNYSDRSEGFANAILLYTSGSTGVPKGVLLTHENLRTQFSAVQKTFNLGQEVVLQQSSMGFDASLFQIFNALANGGTLIMTSKRCEPVELADLMLREKVTLTFAVPPEYCMWVNYGLQTLKSCASWRFAFSGGEKLTTAVTESFSDLELPGLQLINGYGPTEASMSCSMKVIELSENKSQIWKNNIIGWALPNYSVYVLNENLKAQPVGWPGEICISGPGVSHGYLSRTIETGQTFSEDPFNTSSPDTNQSKGIRRLYRTGDRGQMLKDGSILFQGRLDGDTQVKLRGQRIELEEVSNHIILESDGTIREAVVILKGEEPNSFLAAFVVFSVDKIPATVDRYLRSLALSLPLPPYMRPSVILSIDQIPKGINGKTNRAMLDLISISSPGAALEEGELNHIEMHVAELWRDVLPSACRSIPIRGETEFFSLGGNSLLLVKLQSRIREFCDVKIALQKLFQSTTLKEMALQVELDANNVRKSQLLDWDTETSVADLSIELNPLSWSPNEIPKVVLLTGSTGFLGRHVLSYLLNNPNISTVHCIAVRATSIHLLPSSSKIVVHEGDLSQPALGLSMEISTKLSLEADAIIHNGAEVSLLKSYLTLRETNVQATKFLCKFAASRQIPLHYVSTAGVTRLAQLATFPEASVSNYQPSSVIEGNSHVKKDCGLKVDGYTASKWASEVILERAHKTFGIPVRIYRPTTIIGPEAPRTDIMANILESCKTLATVPLLEGWTGYFDLVRVENVASAILNGLFQGHFLPKKRRGDENQPGLLFQHLCGDHRFAVASLKDFVQGELERTKGATSVIDVHEIGLEEWISKAKATDISPVVIGFLETVDDEENKVLLPELQSILRGDGSRESRTST</sequence>
<dbReference type="GO" id="GO:0004312">
    <property type="term" value="F:fatty acid synthase activity"/>
    <property type="evidence" value="ECO:0007669"/>
    <property type="project" value="TreeGrafter"/>
</dbReference>
<dbReference type="SUPFAM" id="SSF51735">
    <property type="entry name" value="NAD(P)-binding Rossmann-fold domains"/>
    <property type="match status" value="2"/>
</dbReference>
<feature type="domain" description="Carrier" evidence="9">
    <location>
        <begin position="2329"/>
        <end position="2407"/>
    </location>
</feature>
<dbReference type="PANTHER" id="PTHR43775">
    <property type="entry name" value="FATTY ACID SYNTHASE"/>
    <property type="match status" value="1"/>
</dbReference>
<dbReference type="Pfam" id="PF00668">
    <property type="entry name" value="Condensation"/>
    <property type="match status" value="1"/>
</dbReference>
<dbReference type="GO" id="GO:0031177">
    <property type="term" value="F:phosphopantetheine binding"/>
    <property type="evidence" value="ECO:0007669"/>
    <property type="project" value="InterPro"/>
</dbReference>
<dbReference type="InterPro" id="IPR016036">
    <property type="entry name" value="Malonyl_transacylase_ACP-bd"/>
</dbReference>
<dbReference type="PROSITE" id="PS00012">
    <property type="entry name" value="PHOSPHOPANTETHEINE"/>
    <property type="match status" value="1"/>
</dbReference>
<dbReference type="Pfam" id="PF07993">
    <property type="entry name" value="NAD_binding_4"/>
    <property type="match status" value="1"/>
</dbReference>
<keyword evidence="13" id="KW-1185">Reference proteome</keyword>
<dbReference type="Gene3D" id="3.40.50.150">
    <property type="entry name" value="Vaccinia Virus protein VP39"/>
    <property type="match status" value="1"/>
</dbReference>
<dbReference type="Gene3D" id="3.40.366.10">
    <property type="entry name" value="Malonyl-Coenzyme A Acyl Carrier Protein, domain 2"/>
    <property type="match status" value="1"/>
</dbReference>
<dbReference type="SUPFAM" id="SSF53901">
    <property type="entry name" value="Thiolase-like"/>
    <property type="match status" value="1"/>
</dbReference>
<dbReference type="SMART" id="SM00827">
    <property type="entry name" value="PKS_AT"/>
    <property type="match status" value="1"/>
</dbReference>
<dbReference type="InterPro" id="IPR001227">
    <property type="entry name" value="Ac_transferase_dom_sf"/>
</dbReference>
<dbReference type="InterPro" id="IPR036736">
    <property type="entry name" value="ACP-like_sf"/>
</dbReference>
<dbReference type="InterPro" id="IPR049552">
    <property type="entry name" value="PKS_DH_N"/>
</dbReference>
<dbReference type="PANTHER" id="PTHR43775:SF20">
    <property type="entry name" value="HYBRID PKS-NRPS SYNTHETASE APDA"/>
    <property type="match status" value="1"/>
</dbReference>
<proteinExistence type="predicted"/>
<evidence type="ECO:0000313" key="13">
    <source>
        <dbReference type="Proteomes" id="UP000566819"/>
    </source>
</evidence>
<dbReference type="InterPro" id="IPR057326">
    <property type="entry name" value="KR_dom"/>
</dbReference>
<dbReference type="GO" id="GO:0032259">
    <property type="term" value="P:methylation"/>
    <property type="evidence" value="ECO:0007669"/>
    <property type="project" value="UniProtKB-KW"/>
</dbReference>
<dbReference type="InterPro" id="IPR050091">
    <property type="entry name" value="PKS_NRPS_Biosynth_Enz"/>
</dbReference>
<dbReference type="InterPro" id="IPR045851">
    <property type="entry name" value="AMP-bd_C_sf"/>
</dbReference>
<dbReference type="InterPro" id="IPR020845">
    <property type="entry name" value="AMP-binding_CS"/>
</dbReference>
<dbReference type="InterPro" id="IPR014030">
    <property type="entry name" value="Ketoacyl_synth_N"/>
</dbReference>
<dbReference type="Pfam" id="PF00550">
    <property type="entry name" value="PP-binding"/>
    <property type="match status" value="2"/>
</dbReference>
<dbReference type="InterPro" id="IPR006162">
    <property type="entry name" value="Ppantetheine_attach_site"/>
</dbReference>
<feature type="domain" description="Ketosynthase family 3 (KS3)" evidence="10">
    <location>
        <begin position="5"/>
        <end position="441"/>
    </location>
</feature>
<dbReference type="GO" id="GO:0006633">
    <property type="term" value="P:fatty acid biosynthetic process"/>
    <property type="evidence" value="ECO:0007669"/>
    <property type="project" value="InterPro"/>
</dbReference>
<dbReference type="CDD" id="cd02440">
    <property type="entry name" value="AdoMet_MTases"/>
    <property type="match status" value="1"/>
</dbReference>
<dbReference type="Gene3D" id="3.10.129.110">
    <property type="entry name" value="Polyketide synthase dehydratase"/>
    <property type="match status" value="1"/>
</dbReference>
<feature type="domain" description="Carrier" evidence="9">
    <location>
        <begin position="3461"/>
        <end position="3540"/>
    </location>
</feature>
<dbReference type="Pfam" id="PF16197">
    <property type="entry name" value="KAsynt_C_assoc"/>
    <property type="match status" value="1"/>
</dbReference>
<dbReference type="SUPFAM" id="SSF55048">
    <property type="entry name" value="Probable ACP-binding domain of malonyl-CoA ACP transacylase"/>
    <property type="match status" value="1"/>
</dbReference>
<dbReference type="InterPro" id="IPR029063">
    <property type="entry name" value="SAM-dependent_MTases_sf"/>
</dbReference>
<evidence type="ECO:0000256" key="6">
    <source>
        <dbReference type="ARBA" id="ARBA00022737"/>
    </source>
</evidence>
<dbReference type="InterPro" id="IPR016035">
    <property type="entry name" value="Acyl_Trfase/lysoPLipase"/>
</dbReference>
<dbReference type="Pfam" id="PF00501">
    <property type="entry name" value="AMP-binding"/>
    <property type="match status" value="1"/>
</dbReference>
<dbReference type="InterPro" id="IPR018201">
    <property type="entry name" value="Ketoacyl_synth_AS"/>
</dbReference>
<comment type="caution">
    <text evidence="8">Lacks conserved residue(s) required for the propagation of feature annotation.</text>
</comment>
<keyword evidence="2" id="KW-0597">Phosphoprotein</keyword>
<keyword evidence="5" id="KW-0808">Transferase</keyword>
<keyword evidence="6" id="KW-0677">Repeat</keyword>
<dbReference type="Proteomes" id="UP000566819">
    <property type="component" value="Unassembled WGS sequence"/>
</dbReference>
<dbReference type="SUPFAM" id="SSF47336">
    <property type="entry name" value="ACP-like"/>
    <property type="match status" value="2"/>
</dbReference>
<dbReference type="Pfam" id="PF21089">
    <property type="entry name" value="PKS_DH_N"/>
    <property type="match status" value="1"/>
</dbReference>
<dbReference type="PROSITE" id="PS52004">
    <property type="entry name" value="KS3_2"/>
    <property type="match status" value="1"/>
</dbReference>
<dbReference type="InterPro" id="IPR009081">
    <property type="entry name" value="PP-bd_ACP"/>
</dbReference>
<dbReference type="InterPro" id="IPR036291">
    <property type="entry name" value="NAD(P)-bd_dom_sf"/>
</dbReference>
<dbReference type="CDD" id="cd05930">
    <property type="entry name" value="A_NRPS"/>
    <property type="match status" value="1"/>
</dbReference>
<reference evidence="12 13" key="1">
    <citation type="submission" date="2020-03" db="EMBL/GenBank/DDBJ databases">
        <title>Draft Genome Sequence of Cudoniella acicularis.</title>
        <authorList>
            <person name="Buettner E."/>
            <person name="Kellner H."/>
        </authorList>
    </citation>
    <scope>NUCLEOTIDE SEQUENCE [LARGE SCALE GENOMIC DNA]</scope>
    <source>
        <strain evidence="12 13">DSM 108380</strain>
    </source>
</reference>
<evidence type="ECO:0000256" key="3">
    <source>
        <dbReference type="ARBA" id="ARBA00022598"/>
    </source>
</evidence>
<dbReference type="InterPro" id="IPR014031">
    <property type="entry name" value="Ketoacyl_synth_C"/>
</dbReference>
<dbReference type="InterPro" id="IPR013217">
    <property type="entry name" value="Methyltransf_12"/>
</dbReference>
<organism evidence="12 13">
    <name type="scientific">Cudoniella acicularis</name>
    <dbReference type="NCBI Taxonomy" id="354080"/>
    <lineage>
        <taxon>Eukaryota</taxon>
        <taxon>Fungi</taxon>
        <taxon>Dikarya</taxon>
        <taxon>Ascomycota</taxon>
        <taxon>Pezizomycotina</taxon>
        <taxon>Leotiomycetes</taxon>
        <taxon>Helotiales</taxon>
        <taxon>Tricladiaceae</taxon>
        <taxon>Cudoniella</taxon>
    </lineage>
</organism>
<dbReference type="GO" id="GO:0016874">
    <property type="term" value="F:ligase activity"/>
    <property type="evidence" value="ECO:0007669"/>
    <property type="project" value="UniProtKB-KW"/>
</dbReference>
<name>A0A8H4RXH6_9HELO</name>
<keyword evidence="1" id="KW-0596">Phosphopantetheine</keyword>
<feature type="domain" description="PKS/mFAS DH" evidence="11">
    <location>
        <begin position="952"/>
        <end position="1265"/>
    </location>
</feature>
<dbReference type="Gene3D" id="3.30.300.30">
    <property type="match status" value="1"/>
</dbReference>
<keyword evidence="4" id="KW-0489">Methyltransferase</keyword>
<dbReference type="SMART" id="SM00825">
    <property type="entry name" value="PKS_KS"/>
    <property type="match status" value="1"/>
</dbReference>
<dbReference type="InterPro" id="IPR001242">
    <property type="entry name" value="Condensation_dom"/>
</dbReference>
<evidence type="ECO:0000256" key="1">
    <source>
        <dbReference type="ARBA" id="ARBA00022450"/>
    </source>
</evidence>
<dbReference type="Gene3D" id="3.40.47.10">
    <property type="match status" value="1"/>
</dbReference>
<dbReference type="InterPro" id="IPR014043">
    <property type="entry name" value="Acyl_transferase_dom"/>
</dbReference>
<dbReference type="SMART" id="SM00823">
    <property type="entry name" value="PKS_PP"/>
    <property type="match status" value="2"/>
</dbReference>